<evidence type="ECO:0000313" key="4">
    <source>
        <dbReference type="EMBL" id="COV79039.1"/>
    </source>
</evidence>
<dbReference type="Proteomes" id="UP000048600">
    <property type="component" value="Unassembled WGS sequence"/>
</dbReference>
<dbReference type="Proteomes" id="UP000046947">
    <property type="component" value="Unassembled WGS sequence"/>
</dbReference>
<evidence type="ECO:0000313" key="7">
    <source>
        <dbReference type="Proteomes" id="UP000044938"/>
    </source>
</evidence>
<feature type="region of interest" description="Disordered" evidence="1">
    <location>
        <begin position="1"/>
        <end position="20"/>
    </location>
</feature>
<dbReference type="EMBL" id="CFOH01000036">
    <property type="protein sequence ID" value="CFE46796.1"/>
    <property type="molecule type" value="Genomic_DNA"/>
</dbReference>
<evidence type="ECO:0000313" key="3">
    <source>
        <dbReference type="EMBL" id="COU91052.1"/>
    </source>
</evidence>
<evidence type="ECO:0000313" key="9">
    <source>
        <dbReference type="Proteomes" id="UP000048600"/>
    </source>
</evidence>
<protein>
    <submittedName>
        <fullName evidence="3">Uncharacterized protein</fullName>
    </submittedName>
</protein>
<evidence type="ECO:0000313" key="8">
    <source>
        <dbReference type="Proteomes" id="UP000046947"/>
    </source>
</evidence>
<dbReference type="EMBL" id="CSAE01000002">
    <property type="protein sequence ID" value="COU91052.1"/>
    <property type="molecule type" value="Genomic_DNA"/>
</dbReference>
<evidence type="ECO:0000313" key="6">
    <source>
        <dbReference type="Proteomes" id="UP000038802"/>
    </source>
</evidence>
<organism evidence="3 6">
    <name type="scientific">Mycobacterium tuberculosis</name>
    <dbReference type="NCBI Taxonomy" id="1773"/>
    <lineage>
        <taxon>Bacteria</taxon>
        <taxon>Bacillati</taxon>
        <taxon>Actinomycetota</taxon>
        <taxon>Actinomycetes</taxon>
        <taxon>Mycobacteriales</taxon>
        <taxon>Mycobacteriaceae</taxon>
        <taxon>Mycobacterium</taxon>
        <taxon>Mycobacterium tuberculosis complex</taxon>
    </lineage>
</organism>
<accession>A0A0T9AT05</accession>
<sequence length="147" mass="16128">MTRQHRARSGIHPGTQSNRRSGVVAAQIEVAVLQSQLLTRRFVQLKRQRRTFAQHGQRRGVDLDLAGGDLRVGVAFRADLDDAGHRYAEFRTQPVSLRQHLSVLGVAEHHLCDARSVPQIDEDHAAVVAAASHPAGQCHLLPGVAFP</sequence>
<gene>
    <name evidence="2" type="ORF">ERS007688_00411</name>
    <name evidence="3" type="ORF">ERS007703_00036</name>
    <name evidence="5" type="ORF">ERS007720_01396</name>
    <name evidence="4" type="ORF">ERS007741_00663</name>
</gene>
<dbReference type="Proteomes" id="UP000038802">
    <property type="component" value="Unassembled WGS sequence"/>
</dbReference>
<dbReference type="AlphaFoldDB" id="A0A0T9AT05"/>
<evidence type="ECO:0000313" key="5">
    <source>
        <dbReference type="EMBL" id="COW00190.1"/>
    </source>
</evidence>
<dbReference type="EMBL" id="CSAJ01000137">
    <property type="protein sequence ID" value="COW00190.1"/>
    <property type="molecule type" value="Genomic_DNA"/>
</dbReference>
<proteinExistence type="predicted"/>
<reference evidence="3" key="2">
    <citation type="submission" date="2015-03" db="EMBL/GenBank/DDBJ databases">
        <authorList>
            <person name="Murphy D."/>
        </authorList>
    </citation>
    <scope>NUCLEOTIDE SEQUENCE [LARGE SCALE GENOMIC DNA]</scope>
    <source>
        <strain evidence="3">K00500041</strain>
    </source>
</reference>
<name>A0A0T9AT05_MYCTX</name>
<dbReference type="EMBL" id="CHKL01000043">
    <property type="protein sequence ID" value="COV79039.1"/>
    <property type="molecule type" value="Genomic_DNA"/>
</dbReference>
<reference evidence="6 7" key="1">
    <citation type="submission" date="2015-03" db="EMBL/GenBank/DDBJ databases">
        <authorList>
            <consortium name="Pathogen Informatics"/>
        </authorList>
    </citation>
    <scope>NUCLEOTIDE SEQUENCE [LARGE SCALE GENOMIC DNA]</scope>
    <source>
        <strain evidence="2 8">H09601792</strain>
        <strain evidence="6">K00500041</strain>
        <strain evidence="5 7">M09401471</strain>
        <strain evidence="4 9">P00601463</strain>
    </source>
</reference>
<dbReference type="Proteomes" id="UP000044938">
    <property type="component" value="Unassembled WGS sequence"/>
</dbReference>
<evidence type="ECO:0000313" key="2">
    <source>
        <dbReference type="EMBL" id="CFE46796.1"/>
    </source>
</evidence>
<evidence type="ECO:0000256" key="1">
    <source>
        <dbReference type="SAM" id="MobiDB-lite"/>
    </source>
</evidence>